<dbReference type="InterPro" id="IPR000182">
    <property type="entry name" value="GNAT_dom"/>
</dbReference>
<dbReference type="PANTHER" id="PTHR43072:SF8">
    <property type="entry name" value="ACYLTRANSFERASE FABY-RELATED"/>
    <property type="match status" value="1"/>
</dbReference>
<dbReference type="RefSeq" id="XP_003667389.1">
    <property type="nucleotide sequence ID" value="XM_003667341.1"/>
</dbReference>
<dbReference type="AlphaFoldDB" id="G2QNW8"/>
<dbReference type="CDD" id="cd04301">
    <property type="entry name" value="NAT_SF"/>
    <property type="match status" value="1"/>
</dbReference>
<dbReference type="InterPro" id="IPR016181">
    <property type="entry name" value="Acyl_CoA_acyltransferase"/>
</dbReference>
<dbReference type="PROSITE" id="PS51186">
    <property type="entry name" value="GNAT"/>
    <property type="match status" value="1"/>
</dbReference>
<dbReference type="VEuPathDB" id="FungiDB:MYCTH_2313181"/>
<dbReference type="OrthoDB" id="4587390at2759"/>
<gene>
    <name evidence="2" type="ORF">MYCTH_2313181</name>
</gene>
<dbReference type="STRING" id="573729.G2QNW8"/>
<feature type="domain" description="N-acetyltransferase" evidence="1">
    <location>
        <begin position="8"/>
        <end position="182"/>
    </location>
</feature>
<reference evidence="2 3" key="1">
    <citation type="journal article" date="2011" name="Nat. Biotechnol.">
        <title>Comparative genomic analysis of the thermophilic biomass-degrading fungi Myceliophthora thermophila and Thielavia terrestris.</title>
        <authorList>
            <person name="Berka R.M."/>
            <person name="Grigoriev I.V."/>
            <person name="Otillar R."/>
            <person name="Salamov A."/>
            <person name="Grimwood J."/>
            <person name="Reid I."/>
            <person name="Ishmael N."/>
            <person name="John T."/>
            <person name="Darmond C."/>
            <person name="Moisan M.-C."/>
            <person name="Henrissat B."/>
            <person name="Coutinho P.M."/>
            <person name="Lombard V."/>
            <person name="Natvig D.O."/>
            <person name="Lindquist E."/>
            <person name="Schmutz J."/>
            <person name="Lucas S."/>
            <person name="Harris P."/>
            <person name="Powlowski J."/>
            <person name="Bellemare A."/>
            <person name="Taylor D."/>
            <person name="Butler G."/>
            <person name="de Vries R.P."/>
            <person name="Allijn I.E."/>
            <person name="van den Brink J."/>
            <person name="Ushinsky S."/>
            <person name="Storms R."/>
            <person name="Powell A.J."/>
            <person name="Paulsen I.T."/>
            <person name="Elbourne L.D.H."/>
            <person name="Baker S.E."/>
            <person name="Magnuson J."/>
            <person name="LaBoissiere S."/>
            <person name="Clutterbuck A.J."/>
            <person name="Martinez D."/>
            <person name="Wogulis M."/>
            <person name="de Leon A.L."/>
            <person name="Rey M.W."/>
            <person name="Tsang A."/>
        </authorList>
    </citation>
    <scope>NUCLEOTIDE SEQUENCE [LARGE SCALE GENOMIC DNA]</scope>
    <source>
        <strain evidence="3">ATCC 42464 / BCRC 31852 / DSM 1799</strain>
    </source>
</reference>
<dbReference type="eggNOG" id="ENOG502RHNT">
    <property type="taxonomic scope" value="Eukaryota"/>
</dbReference>
<dbReference type="Pfam" id="PF13420">
    <property type="entry name" value="Acetyltransf_4"/>
    <property type="match status" value="1"/>
</dbReference>
<dbReference type="GO" id="GO:0016747">
    <property type="term" value="F:acyltransferase activity, transferring groups other than amino-acyl groups"/>
    <property type="evidence" value="ECO:0007669"/>
    <property type="project" value="InterPro"/>
</dbReference>
<dbReference type="Proteomes" id="UP000007322">
    <property type="component" value="Chromosome 7"/>
</dbReference>
<dbReference type="OMA" id="RTAYDWT"/>
<accession>G2QNW8</accession>
<evidence type="ECO:0000313" key="2">
    <source>
        <dbReference type="EMBL" id="AEO62144.1"/>
    </source>
</evidence>
<proteinExistence type="predicted"/>
<dbReference type="EMBL" id="CP003008">
    <property type="protein sequence ID" value="AEO62144.1"/>
    <property type="molecule type" value="Genomic_DNA"/>
</dbReference>
<dbReference type="GeneID" id="11510096"/>
<dbReference type="PANTHER" id="PTHR43072">
    <property type="entry name" value="N-ACETYLTRANSFERASE"/>
    <property type="match status" value="1"/>
</dbReference>
<protein>
    <recommendedName>
        <fullName evidence="1">N-acetyltransferase domain-containing protein</fullName>
    </recommendedName>
</protein>
<sequence length="201" mass="21893">MEREQLPIIIRGVRDEDIPAITEIYHDVVTNSTATYEVDPPTVSVMRDRLSALREAGFPCLVAASSSSSSSPDTGSRGILGYAYASAFRPRPGYRFTVENSVYVAPDARARGVGRHLMQALVKECERLGFRQMVAVIGDGGPSNPSVLFHEKLGFTVSGVLKSSGYKFGRWLDTVFMQLAIGDGAESPPDPASLPEQRRKN</sequence>
<dbReference type="KEGG" id="mtm:MYCTH_2313181"/>
<organism evidence="2 3">
    <name type="scientific">Thermothelomyces thermophilus (strain ATCC 42464 / BCRC 31852 / DSM 1799)</name>
    <name type="common">Sporotrichum thermophile</name>
    <dbReference type="NCBI Taxonomy" id="573729"/>
    <lineage>
        <taxon>Eukaryota</taxon>
        <taxon>Fungi</taxon>
        <taxon>Dikarya</taxon>
        <taxon>Ascomycota</taxon>
        <taxon>Pezizomycotina</taxon>
        <taxon>Sordariomycetes</taxon>
        <taxon>Sordariomycetidae</taxon>
        <taxon>Sordariales</taxon>
        <taxon>Chaetomiaceae</taxon>
        <taxon>Thermothelomyces</taxon>
    </lineage>
</organism>
<evidence type="ECO:0000259" key="1">
    <source>
        <dbReference type="PROSITE" id="PS51186"/>
    </source>
</evidence>
<dbReference type="SUPFAM" id="SSF55729">
    <property type="entry name" value="Acyl-CoA N-acyltransferases (Nat)"/>
    <property type="match status" value="1"/>
</dbReference>
<evidence type="ECO:0000313" key="3">
    <source>
        <dbReference type="Proteomes" id="UP000007322"/>
    </source>
</evidence>
<keyword evidence="3" id="KW-1185">Reference proteome</keyword>
<dbReference type="Gene3D" id="3.40.630.30">
    <property type="match status" value="1"/>
</dbReference>
<dbReference type="InParanoid" id="G2QNW8"/>
<dbReference type="HOGENOM" id="CLU_013985_4_2_1"/>
<name>G2QNW8_THET4</name>